<dbReference type="Pfam" id="PF13426">
    <property type="entry name" value="PAS_9"/>
    <property type="match status" value="1"/>
</dbReference>
<evidence type="ECO:0000313" key="8">
    <source>
        <dbReference type="EMBL" id="GAI88567.1"/>
    </source>
</evidence>
<dbReference type="PANTHER" id="PTHR43304:SF1">
    <property type="entry name" value="PAC DOMAIN-CONTAINING PROTEIN"/>
    <property type="match status" value="1"/>
</dbReference>
<comment type="catalytic activity">
    <reaction evidence="1">
        <text>ATP + protein L-histidine = ADP + protein N-phospho-L-histidine.</text>
        <dbReference type="EC" id="2.7.13.3"/>
    </reaction>
</comment>
<protein>
    <recommendedName>
        <fullName evidence="2">histidine kinase</fullName>
        <ecNumber evidence="2">2.7.13.3</ecNumber>
    </recommendedName>
</protein>
<keyword evidence="5" id="KW-0418">Kinase</keyword>
<reference evidence="8" key="1">
    <citation type="journal article" date="2014" name="Front. Microbiol.">
        <title>High frequency of phylogenetically diverse reductive dehalogenase-homologous genes in deep subseafloor sedimentary metagenomes.</title>
        <authorList>
            <person name="Kawai M."/>
            <person name="Futagami T."/>
            <person name="Toyoda A."/>
            <person name="Takaki Y."/>
            <person name="Nishi S."/>
            <person name="Hori S."/>
            <person name="Arai W."/>
            <person name="Tsubouchi T."/>
            <person name="Morono Y."/>
            <person name="Uchiyama I."/>
            <person name="Ito T."/>
            <person name="Fujiyama A."/>
            <person name="Inagaki F."/>
            <person name="Takami H."/>
        </authorList>
    </citation>
    <scope>NUCLEOTIDE SEQUENCE</scope>
    <source>
        <strain evidence="8">Expedition CK06-06</strain>
    </source>
</reference>
<evidence type="ECO:0000259" key="7">
    <source>
        <dbReference type="PROSITE" id="PS50112"/>
    </source>
</evidence>
<name>X1S6A5_9ZZZZ</name>
<accession>X1S6A5</accession>
<keyword evidence="3" id="KW-0597">Phosphoprotein</keyword>
<dbReference type="EC" id="2.7.13.3" evidence="2"/>
<dbReference type="InterPro" id="IPR000014">
    <property type="entry name" value="PAS"/>
</dbReference>
<dbReference type="PROSITE" id="PS50112">
    <property type="entry name" value="PAS"/>
    <property type="match status" value="1"/>
</dbReference>
<dbReference type="SUPFAM" id="SSF55785">
    <property type="entry name" value="PYP-like sensor domain (PAS domain)"/>
    <property type="match status" value="1"/>
</dbReference>
<dbReference type="NCBIfam" id="TIGR00229">
    <property type="entry name" value="sensory_box"/>
    <property type="match status" value="1"/>
</dbReference>
<keyword evidence="6" id="KW-0175">Coiled coil</keyword>
<organism evidence="8">
    <name type="scientific">marine sediment metagenome</name>
    <dbReference type="NCBI Taxonomy" id="412755"/>
    <lineage>
        <taxon>unclassified sequences</taxon>
        <taxon>metagenomes</taxon>
        <taxon>ecological metagenomes</taxon>
    </lineage>
</organism>
<dbReference type="InterPro" id="IPR035965">
    <property type="entry name" value="PAS-like_dom_sf"/>
</dbReference>
<dbReference type="Gene3D" id="3.30.450.20">
    <property type="entry name" value="PAS domain"/>
    <property type="match status" value="1"/>
</dbReference>
<dbReference type="SMART" id="SM00091">
    <property type="entry name" value="PAS"/>
    <property type="match status" value="1"/>
</dbReference>
<feature type="non-terminal residue" evidence="8">
    <location>
        <position position="1"/>
    </location>
</feature>
<evidence type="ECO:0000256" key="2">
    <source>
        <dbReference type="ARBA" id="ARBA00012438"/>
    </source>
</evidence>
<feature type="coiled-coil region" evidence="6">
    <location>
        <begin position="4"/>
        <end position="42"/>
    </location>
</feature>
<dbReference type="GO" id="GO:0004673">
    <property type="term" value="F:protein histidine kinase activity"/>
    <property type="evidence" value="ECO:0007669"/>
    <property type="project" value="UniProtKB-EC"/>
</dbReference>
<feature type="domain" description="PAS" evidence="7">
    <location>
        <begin position="42"/>
        <end position="113"/>
    </location>
</feature>
<dbReference type="AlphaFoldDB" id="X1S6A5"/>
<feature type="non-terminal residue" evidence="8">
    <location>
        <position position="269"/>
    </location>
</feature>
<keyword evidence="4" id="KW-0808">Transferase</keyword>
<evidence type="ECO:0000256" key="6">
    <source>
        <dbReference type="SAM" id="Coils"/>
    </source>
</evidence>
<evidence type="ECO:0000256" key="5">
    <source>
        <dbReference type="ARBA" id="ARBA00022777"/>
    </source>
</evidence>
<proteinExistence type="predicted"/>
<dbReference type="CDD" id="cd00130">
    <property type="entry name" value="PAS"/>
    <property type="match status" value="1"/>
</dbReference>
<dbReference type="PANTHER" id="PTHR43304">
    <property type="entry name" value="PHYTOCHROME-LIKE PROTEIN CPH1"/>
    <property type="match status" value="1"/>
</dbReference>
<sequence length="269" mass="30366">FALHDGLEKRVRERTAELEKANAELEAEIADRKKAEEALYENEDKYRAIFAQAADSIVLIDPENGALVDFNDRAHESLGYTREELQKLNIADFEAIESAEQVREHIEKIIRQGGDTFETKHRTKSGEIRDILASSKAISIGGRDFVQGIWRDITDRKDMEAQQLFAGKILERINQEGEHLDTIHDVLRLVKQFTGFKAVGIRLRQGDDFPYFAVKGFSAKFVEAENYLCARGENGKQIYDSQGNPVLECMCGNVLSGHTDPALPFFTEG</sequence>
<evidence type="ECO:0000256" key="1">
    <source>
        <dbReference type="ARBA" id="ARBA00000085"/>
    </source>
</evidence>
<evidence type="ECO:0000256" key="3">
    <source>
        <dbReference type="ARBA" id="ARBA00022553"/>
    </source>
</evidence>
<dbReference type="EMBL" id="BARW01021408">
    <property type="protein sequence ID" value="GAI88567.1"/>
    <property type="molecule type" value="Genomic_DNA"/>
</dbReference>
<gene>
    <name evidence="8" type="ORF">S12H4_35960</name>
</gene>
<comment type="caution">
    <text evidence="8">The sequence shown here is derived from an EMBL/GenBank/DDBJ whole genome shotgun (WGS) entry which is preliminary data.</text>
</comment>
<evidence type="ECO:0000256" key="4">
    <source>
        <dbReference type="ARBA" id="ARBA00022679"/>
    </source>
</evidence>
<dbReference type="InterPro" id="IPR052162">
    <property type="entry name" value="Sensor_kinase/Photoreceptor"/>
</dbReference>